<dbReference type="PANTHER" id="PTHR47821">
    <property type="entry name" value="PHOSPHOGLYCERATE MUTASE FAMILY PROTEIN"/>
    <property type="match status" value="1"/>
</dbReference>
<accession>A0A1A9F345</accession>
<dbReference type="KEGG" id="mars:A8C75_20490"/>
<evidence type="ECO:0008006" key="4">
    <source>
        <dbReference type="Google" id="ProtNLM"/>
    </source>
</evidence>
<dbReference type="Pfam" id="PF00300">
    <property type="entry name" value="His_Phos_1"/>
    <property type="match status" value="1"/>
</dbReference>
<dbReference type="AlphaFoldDB" id="A0A1A9F345"/>
<evidence type="ECO:0000256" key="1">
    <source>
        <dbReference type="SAM" id="MobiDB-lite"/>
    </source>
</evidence>
<protein>
    <recommendedName>
        <fullName evidence="4">Phosphoglycerate mutase</fullName>
    </recommendedName>
</protein>
<dbReference type="CDD" id="cd07067">
    <property type="entry name" value="HP_PGM_like"/>
    <property type="match status" value="1"/>
</dbReference>
<proteinExistence type="predicted"/>
<feature type="region of interest" description="Disordered" evidence="1">
    <location>
        <begin position="113"/>
        <end position="135"/>
    </location>
</feature>
<gene>
    <name evidence="2" type="ORF">A8C75_20490</name>
</gene>
<dbReference type="PANTHER" id="PTHR47821:SF2">
    <property type="entry name" value="PHOSPHOGLYCERATE MUTASE FAMILY PROTEIN"/>
    <property type="match status" value="1"/>
</dbReference>
<dbReference type="Gene3D" id="3.40.50.1240">
    <property type="entry name" value="Phosphoglycerate mutase-like"/>
    <property type="match status" value="1"/>
</dbReference>
<dbReference type="SUPFAM" id="SSF53254">
    <property type="entry name" value="Phosphoglycerate mutase-like"/>
    <property type="match status" value="1"/>
</dbReference>
<evidence type="ECO:0000313" key="2">
    <source>
        <dbReference type="EMBL" id="ANG64617.1"/>
    </source>
</evidence>
<name>A0A1A9F345_9GAMM</name>
<dbReference type="STRING" id="1821621.A8C75_20490"/>
<dbReference type="GO" id="GO:0003824">
    <property type="term" value="F:catalytic activity"/>
    <property type="evidence" value="ECO:0007669"/>
    <property type="project" value="InterPro"/>
</dbReference>
<organism evidence="2 3">
    <name type="scientific">Marinobacterium aestuarii</name>
    <dbReference type="NCBI Taxonomy" id="1821621"/>
    <lineage>
        <taxon>Bacteria</taxon>
        <taxon>Pseudomonadati</taxon>
        <taxon>Pseudomonadota</taxon>
        <taxon>Gammaproteobacteria</taxon>
        <taxon>Oceanospirillales</taxon>
        <taxon>Oceanospirillaceae</taxon>
        <taxon>Marinobacterium</taxon>
    </lineage>
</organism>
<reference evidence="2 3" key="2">
    <citation type="journal article" date="2018" name="Int. J. Syst. Evol. Microbiol.">
        <title>Marinobacterium aestuarii sp. nov., a benzene-degrading marine bacterium isolated from estuary sediment.</title>
        <authorList>
            <person name="Bae S.S."/>
            <person name="Jung J."/>
            <person name="Chung D."/>
            <person name="Baek K."/>
        </authorList>
    </citation>
    <scope>NUCLEOTIDE SEQUENCE [LARGE SCALE GENOMIC DNA]</scope>
    <source>
        <strain evidence="2 3">ST58-10</strain>
    </source>
</reference>
<sequence>MTQFNNSYYLMRHGQSEANVAGLIVSAPFIGTTAYGLTEEGERQVQASLAHFEGPRPTRVISSDFLRARQTAVLAARYFELPSPELDVGLRERFFGGWEGQADSGYGQVWQQDEADTDGSLDKAAEDAGSQGQGAVEPVSCVLQRGLDTLRALDTRHAGEVLLLVSHGDLVQILQTAFVGLAARAHRRVPHHQTAEIRSLVSRGQSWPMIS</sequence>
<dbReference type="InterPro" id="IPR001345">
    <property type="entry name" value="PG/BPGM_mutase_AS"/>
</dbReference>
<reference evidence="3" key="1">
    <citation type="submission" date="2016-05" db="EMBL/GenBank/DDBJ databases">
        <authorList>
            <person name="Baek K."/>
            <person name="Yang S.-J."/>
        </authorList>
    </citation>
    <scope>NUCLEOTIDE SEQUENCE [LARGE SCALE GENOMIC DNA]</scope>
    <source>
        <strain evidence="3">ST58-10</strain>
    </source>
</reference>
<dbReference type="Proteomes" id="UP000078070">
    <property type="component" value="Chromosome"/>
</dbReference>
<keyword evidence="3" id="KW-1185">Reference proteome</keyword>
<dbReference type="PROSITE" id="PS00175">
    <property type="entry name" value="PG_MUTASE"/>
    <property type="match status" value="1"/>
</dbReference>
<dbReference type="SMART" id="SM00855">
    <property type="entry name" value="PGAM"/>
    <property type="match status" value="1"/>
</dbReference>
<dbReference type="EMBL" id="CP015839">
    <property type="protein sequence ID" value="ANG64617.1"/>
    <property type="molecule type" value="Genomic_DNA"/>
</dbReference>
<dbReference type="InterPro" id="IPR013078">
    <property type="entry name" value="His_Pase_superF_clade-1"/>
</dbReference>
<dbReference type="OrthoDB" id="9793115at2"/>
<dbReference type="RefSeq" id="WP_067386216.1">
    <property type="nucleotide sequence ID" value="NZ_CP015839.1"/>
</dbReference>
<dbReference type="InterPro" id="IPR029033">
    <property type="entry name" value="His_PPase_superfam"/>
</dbReference>
<evidence type="ECO:0000313" key="3">
    <source>
        <dbReference type="Proteomes" id="UP000078070"/>
    </source>
</evidence>